<reference evidence="1 2" key="1">
    <citation type="journal article" date="2009" name="Nature">
        <title>Evolution of pathogenicity and sexual reproduction in eight Candida genomes.</title>
        <authorList>
            <person name="Butler G."/>
            <person name="Rasmussen M.D."/>
            <person name="Lin M.F."/>
            <person name="Santos M.A."/>
            <person name="Sakthikumar S."/>
            <person name="Munro C.A."/>
            <person name="Rheinbay E."/>
            <person name="Grabherr M."/>
            <person name="Forche A."/>
            <person name="Reedy J.L."/>
            <person name="Agrafioti I."/>
            <person name="Arnaud M.B."/>
            <person name="Bates S."/>
            <person name="Brown A.J."/>
            <person name="Brunke S."/>
            <person name="Costanzo M.C."/>
            <person name="Fitzpatrick D.A."/>
            <person name="de Groot P.W."/>
            <person name="Harris D."/>
            <person name="Hoyer L.L."/>
            <person name="Hube B."/>
            <person name="Klis F.M."/>
            <person name="Kodira C."/>
            <person name="Lennard N."/>
            <person name="Logue M.E."/>
            <person name="Martin R."/>
            <person name="Neiman A.M."/>
            <person name="Nikolaou E."/>
            <person name="Quail M.A."/>
            <person name="Quinn J."/>
            <person name="Santos M.C."/>
            <person name="Schmitzberger F.F."/>
            <person name="Sherlock G."/>
            <person name="Shah P."/>
            <person name="Silverstein K.A."/>
            <person name="Skrzypek M.S."/>
            <person name="Soll D."/>
            <person name="Staggs R."/>
            <person name="Stansfield I."/>
            <person name="Stumpf M.P."/>
            <person name="Sudbery P.E."/>
            <person name="Srikantha T."/>
            <person name="Zeng Q."/>
            <person name="Berman J."/>
            <person name="Berriman M."/>
            <person name="Heitman J."/>
            <person name="Gow N.A."/>
            <person name="Lorenz M.C."/>
            <person name="Birren B.W."/>
            <person name="Kellis M."/>
            <person name="Cuomo C.A."/>
        </authorList>
    </citation>
    <scope>NUCLEOTIDE SEQUENCE [LARGE SCALE GENOMIC DNA]</scope>
    <source>
        <strain evidence="2">ATCC MYA-3404 / T1</strain>
    </source>
</reference>
<dbReference type="Proteomes" id="UP000002037">
    <property type="component" value="Unassembled WGS sequence"/>
</dbReference>
<dbReference type="GeneID" id="8297989"/>
<dbReference type="EMBL" id="GG692398">
    <property type="protein sequence ID" value="EER33040.1"/>
    <property type="molecule type" value="Genomic_DNA"/>
</dbReference>
<evidence type="ECO:0000313" key="2">
    <source>
        <dbReference type="Proteomes" id="UP000002037"/>
    </source>
</evidence>
<dbReference type="HOGENOM" id="CLU_2014966_0_0_1"/>
<name>C5MBM3_CANTT</name>
<sequence>MISPPLKQHKKNKKAASIVNLRLYYVGLPNTHKIKIRKKKYFLRLCDKCRSPFSPNGEFSDDISDHAFSIMSSIYFIFLSTRLFACMRDGVIDNTQEIFPQEYFFLDRILCNIHLLKILLYQL</sequence>
<keyword evidence="2" id="KW-1185">Reference proteome</keyword>
<dbReference type="VEuPathDB" id="FungiDB:CTRG_03465"/>
<accession>C5MBM3</accession>
<protein>
    <submittedName>
        <fullName evidence="1">Uncharacterized protein</fullName>
    </submittedName>
</protein>
<evidence type="ECO:0000313" key="1">
    <source>
        <dbReference type="EMBL" id="EER33040.1"/>
    </source>
</evidence>
<proteinExistence type="predicted"/>
<dbReference type="AlphaFoldDB" id="C5MBM3"/>
<gene>
    <name evidence="1" type="ORF">CTRG_03465</name>
</gene>
<organism evidence="1 2">
    <name type="scientific">Candida tropicalis (strain ATCC MYA-3404 / T1)</name>
    <name type="common">Yeast</name>
    <dbReference type="NCBI Taxonomy" id="294747"/>
    <lineage>
        <taxon>Eukaryota</taxon>
        <taxon>Fungi</taxon>
        <taxon>Dikarya</taxon>
        <taxon>Ascomycota</taxon>
        <taxon>Saccharomycotina</taxon>
        <taxon>Pichiomycetes</taxon>
        <taxon>Debaryomycetaceae</taxon>
        <taxon>Candida/Lodderomyces clade</taxon>
        <taxon>Candida</taxon>
    </lineage>
</organism>
<dbReference type="KEGG" id="ctp:CTRG_03465"/>
<dbReference type="RefSeq" id="XP_002549168.1">
    <property type="nucleotide sequence ID" value="XM_002549122.1"/>
</dbReference>